<evidence type="ECO:0000313" key="1">
    <source>
        <dbReference type="EMBL" id="MEO9246154.1"/>
    </source>
</evidence>
<name>A0ABV0IDC4_9MICC</name>
<evidence type="ECO:0000313" key="2">
    <source>
        <dbReference type="Proteomes" id="UP001484097"/>
    </source>
</evidence>
<comment type="caution">
    <text evidence="1">The sequence shown here is derived from an EMBL/GenBank/DDBJ whole genome shotgun (WGS) entry which is preliminary data.</text>
</comment>
<protein>
    <recommendedName>
        <fullName evidence="3">Fe2OG dioxygenase domain-containing protein</fullName>
    </recommendedName>
</protein>
<accession>A0ABV0IDC4</accession>
<keyword evidence="2" id="KW-1185">Reference proteome</keyword>
<sequence length="301" mass="33332">MITAEAVTSPFGRLANRVKREILTNVTPLRWAADGLHEERRRKWAPHLPALDPDQAALVSTLQREGVRIGRLDDLAIPTTDALKTALDRVAGPLAAMAPGRASTVRPSLDELLADLSLWRWGLQDRLLDIVENYLGVPARYYGADVRREVGNNQTVGVRQWHRDAEDRRTVKILVWLNDVDDEGGPYAFVPLAETLSAVERLHYVAGFVDDTKVIRMVAPGSVTTATGPKWTAVVADNCRLLHRATPPVARDRLSVTFTWSSRTPMKTEEAPAFTPDHLRAIRSGLTERQMACLPPAMAQG</sequence>
<organism evidence="1 2">
    <name type="scientific">Citricoccus nitrophenolicus</name>
    <dbReference type="NCBI Taxonomy" id="863575"/>
    <lineage>
        <taxon>Bacteria</taxon>
        <taxon>Bacillati</taxon>
        <taxon>Actinomycetota</taxon>
        <taxon>Actinomycetes</taxon>
        <taxon>Micrococcales</taxon>
        <taxon>Micrococcaceae</taxon>
        <taxon>Citricoccus</taxon>
    </lineage>
</organism>
<dbReference type="SUPFAM" id="SSF51197">
    <property type="entry name" value="Clavaminate synthase-like"/>
    <property type="match status" value="1"/>
</dbReference>
<dbReference type="EMBL" id="JBDXMX010000001">
    <property type="protein sequence ID" value="MEO9246154.1"/>
    <property type="molecule type" value="Genomic_DNA"/>
</dbReference>
<reference evidence="1 2" key="1">
    <citation type="submission" date="2024-05" db="EMBL/GenBank/DDBJ databases">
        <authorList>
            <person name="Yi C."/>
        </authorList>
    </citation>
    <scope>NUCLEOTIDE SEQUENCE [LARGE SCALE GENOMIC DNA]</scope>
    <source>
        <strain evidence="1 2">XS13</strain>
    </source>
</reference>
<proteinExistence type="predicted"/>
<gene>
    <name evidence="1" type="ORF">ABDK96_00455</name>
</gene>
<dbReference type="Proteomes" id="UP001484097">
    <property type="component" value="Unassembled WGS sequence"/>
</dbReference>
<dbReference type="RefSeq" id="WP_347918078.1">
    <property type="nucleotide sequence ID" value="NZ_JBDXMX010000001.1"/>
</dbReference>
<evidence type="ECO:0008006" key="3">
    <source>
        <dbReference type="Google" id="ProtNLM"/>
    </source>
</evidence>
<dbReference type="Gene3D" id="2.60.120.620">
    <property type="entry name" value="q2cbj1_9rhob like domain"/>
    <property type="match status" value="1"/>
</dbReference>